<accession>A0A0R2IYI2</accession>
<dbReference type="Pfam" id="PF13692">
    <property type="entry name" value="Glyco_trans_1_4"/>
    <property type="match status" value="1"/>
</dbReference>
<dbReference type="Gene3D" id="3.40.50.11090">
    <property type="match status" value="1"/>
</dbReference>
<dbReference type="AlphaFoldDB" id="A0A0R2IYI2"/>
<name>A0A0R2IYI2_9LACO</name>
<dbReference type="EMBL" id="JQBR01000003">
    <property type="protein sequence ID" value="KRN66868.1"/>
    <property type="molecule type" value="Genomic_DNA"/>
</dbReference>
<dbReference type="Proteomes" id="UP000051568">
    <property type="component" value="Unassembled WGS sequence"/>
</dbReference>
<evidence type="ECO:0000313" key="2">
    <source>
        <dbReference type="Proteomes" id="UP000051568"/>
    </source>
</evidence>
<gene>
    <name evidence="1" type="ORF">IV80_GL000956</name>
</gene>
<comment type="caution">
    <text evidence="1">The sequence shown here is derived from an EMBL/GenBank/DDBJ whole genome shotgun (WGS) entry which is preliminary data.</text>
</comment>
<proteinExistence type="predicted"/>
<reference evidence="1 2" key="1">
    <citation type="journal article" date="2015" name="Genome Announc.">
        <title>Expanding the biotechnology potential of lactobacilli through comparative genomics of 213 strains and associated genera.</title>
        <authorList>
            <person name="Sun Z."/>
            <person name="Harris H.M."/>
            <person name="McCann A."/>
            <person name="Guo C."/>
            <person name="Argimon S."/>
            <person name="Zhang W."/>
            <person name="Yang X."/>
            <person name="Jeffery I.B."/>
            <person name="Cooney J.C."/>
            <person name="Kagawa T.F."/>
            <person name="Liu W."/>
            <person name="Song Y."/>
            <person name="Salvetti E."/>
            <person name="Wrobel A."/>
            <person name="Rasinkangas P."/>
            <person name="Parkhill J."/>
            <person name="Rea M.C."/>
            <person name="O'Sullivan O."/>
            <person name="Ritari J."/>
            <person name="Douillard F.P."/>
            <person name="Paul Ross R."/>
            <person name="Yang R."/>
            <person name="Briner A.E."/>
            <person name="Felis G.E."/>
            <person name="de Vos W.M."/>
            <person name="Barrangou R."/>
            <person name="Klaenhammer T.R."/>
            <person name="Caufield P.W."/>
            <person name="Cui Y."/>
            <person name="Zhang H."/>
            <person name="O'Toole P.W."/>
        </authorList>
    </citation>
    <scope>NUCLEOTIDE SEQUENCE [LARGE SCALE GENOMIC DNA]</scope>
    <source>
        <strain evidence="1 2">DSM 17757</strain>
    </source>
</reference>
<dbReference type="OrthoDB" id="9797829at2"/>
<dbReference type="SUPFAM" id="SSF53756">
    <property type="entry name" value="UDP-Glycosyltransferase/glycogen phosphorylase"/>
    <property type="match status" value="1"/>
</dbReference>
<sequence>MKPVKTVMQDVPQGDIHEYDNILKYFNYEPAKQEKKDVYHTITFVTTGIIAYDGGQTTMLHLGTLLSQEGYDVYYLSYVPQTRQEMAQNAEFNYPSYQGTCLDMSQLDEHKSDIWIATLWESAYVIKNKPGYKMYFVQDYEPYFYPFGDRYQLAKKSYELGLHMVSLGPWCAKMIRENCQVNSPIDQINFPVNLESYPYQKRDFSRYQNKKTFDVAVYTKWRSPRRAPINIQLTLKNCQKILANHGVKLNLHYFGTEKDAQFISGENLGKLTQAEMIKLYHESDFGIAPSMTNFSLVPFEMMSCGLPLIDFKEGTGKYFLPTGSYLQTSFNEKDLAQAFLNASQNSFVIEKRVQRGVAHLQSITWKQTLTDFAAIIEKISVAVA</sequence>
<dbReference type="STRING" id="319652.IV80_GL000956"/>
<dbReference type="RefSeq" id="WP_057749477.1">
    <property type="nucleotide sequence ID" value="NZ_BJVH01000014.1"/>
</dbReference>
<evidence type="ECO:0008006" key="3">
    <source>
        <dbReference type="Google" id="ProtNLM"/>
    </source>
</evidence>
<protein>
    <recommendedName>
        <fullName evidence="3">Glycosyltransferase</fullName>
    </recommendedName>
</protein>
<organism evidence="1 2">
    <name type="scientific">Pediococcus cellicola</name>
    <dbReference type="NCBI Taxonomy" id="319652"/>
    <lineage>
        <taxon>Bacteria</taxon>
        <taxon>Bacillati</taxon>
        <taxon>Bacillota</taxon>
        <taxon>Bacilli</taxon>
        <taxon>Lactobacillales</taxon>
        <taxon>Lactobacillaceae</taxon>
        <taxon>Pediococcus</taxon>
    </lineage>
</organism>
<evidence type="ECO:0000313" key="1">
    <source>
        <dbReference type="EMBL" id="KRN66868.1"/>
    </source>
</evidence>
<dbReference type="PATRIC" id="fig|319652.3.peg.961"/>
<dbReference type="Gene3D" id="3.40.50.2000">
    <property type="entry name" value="Glycogen Phosphorylase B"/>
    <property type="match status" value="1"/>
</dbReference>
<keyword evidence="2" id="KW-1185">Reference proteome</keyword>